<dbReference type="SUPFAM" id="SSF53271">
    <property type="entry name" value="PRTase-like"/>
    <property type="match status" value="1"/>
</dbReference>
<gene>
    <name evidence="4" type="ORF">FHS77_001452</name>
</gene>
<dbReference type="InterPro" id="IPR044005">
    <property type="entry name" value="DZR_2"/>
</dbReference>
<dbReference type="Gene3D" id="3.40.50.2020">
    <property type="match status" value="1"/>
</dbReference>
<dbReference type="InterPro" id="IPR000836">
    <property type="entry name" value="PRTase_dom"/>
</dbReference>
<dbReference type="AlphaFoldDB" id="A0A841M3L1"/>
<sequence>MTNHVSLKNNDDDEEPKRLNFNFSAHAAKALKAAADILFPPTCIGCKRHVSHPGSLCPACWDEIRFIEQPYCPVLGTPFAHDFGSHFLCAEAIANPPPFKRLRSAVLHKGAAQHMAVSLKFYDRTDLAPWMAQWLSRAGRELLDDCDVIIPVPLHRWRLWQRRYNQSAELARSLAKSAHKPFCAEALIRTRNTVQQTGLRSKERQRNVDGAFKVPDKGDIHIRGRRVLLIDDVYTTGATVRSATRTLLRHGAQSVDVLTFSRVLPEQI</sequence>
<organism evidence="4 5">
    <name type="scientific">Paenochrobactrum gallinarii</name>
    <dbReference type="NCBI Taxonomy" id="643673"/>
    <lineage>
        <taxon>Bacteria</taxon>
        <taxon>Pseudomonadati</taxon>
        <taxon>Pseudomonadota</taxon>
        <taxon>Alphaproteobacteria</taxon>
        <taxon>Hyphomicrobiales</taxon>
        <taxon>Brucellaceae</taxon>
        <taxon>Paenochrobactrum</taxon>
    </lineage>
</organism>
<accession>A0A841M3L1</accession>
<dbReference type="InterPro" id="IPR051910">
    <property type="entry name" value="ComF/GntX_DNA_util-trans"/>
</dbReference>
<comment type="caution">
    <text evidence="4">The sequence shown here is derived from an EMBL/GenBank/DDBJ whole genome shotgun (WGS) entry which is preliminary data.</text>
</comment>
<evidence type="ECO:0000313" key="5">
    <source>
        <dbReference type="Proteomes" id="UP000555393"/>
    </source>
</evidence>
<dbReference type="Pfam" id="PF18912">
    <property type="entry name" value="DZR_2"/>
    <property type="match status" value="1"/>
</dbReference>
<evidence type="ECO:0000259" key="3">
    <source>
        <dbReference type="Pfam" id="PF18912"/>
    </source>
</evidence>
<dbReference type="PANTHER" id="PTHR47505:SF1">
    <property type="entry name" value="DNA UTILIZATION PROTEIN YHGH"/>
    <property type="match status" value="1"/>
</dbReference>
<dbReference type="Proteomes" id="UP000555393">
    <property type="component" value="Unassembled WGS sequence"/>
</dbReference>
<evidence type="ECO:0000313" key="4">
    <source>
        <dbReference type="EMBL" id="MBB6260911.1"/>
    </source>
</evidence>
<dbReference type="RefSeq" id="WP_184221745.1">
    <property type="nucleotide sequence ID" value="NZ_JACIIU010000004.1"/>
</dbReference>
<keyword evidence="5" id="KW-1185">Reference proteome</keyword>
<evidence type="ECO:0000259" key="2">
    <source>
        <dbReference type="Pfam" id="PF00156"/>
    </source>
</evidence>
<feature type="domain" description="Double zinc ribbon" evidence="3">
    <location>
        <begin position="35"/>
        <end position="89"/>
    </location>
</feature>
<dbReference type="PANTHER" id="PTHR47505">
    <property type="entry name" value="DNA UTILIZATION PROTEIN YHGH"/>
    <property type="match status" value="1"/>
</dbReference>
<name>A0A841M3L1_9HYPH</name>
<reference evidence="4 5" key="1">
    <citation type="submission" date="2020-08" db="EMBL/GenBank/DDBJ databases">
        <title>Genomic Encyclopedia of Type Strains, Phase IV (KMG-IV): sequencing the most valuable type-strain genomes for metagenomic binning, comparative biology and taxonomic classification.</title>
        <authorList>
            <person name="Goeker M."/>
        </authorList>
    </citation>
    <scope>NUCLEOTIDE SEQUENCE [LARGE SCALE GENOMIC DNA]</scope>
    <source>
        <strain evidence="4 5">DSM 22336</strain>
    </source>
</reference>
<dbReference type="InterPro" id="IPR029057">
    <property type="entry name" value="PRTase-like"/>
</dbReference>
<dbReference type="EMBL" id="JACIIU010000004">
    <property type="protein sequence ID" value="MBB6260911.1"/>
    <property type="molecule type" value="Genomic_DNA"/>
</dbReference>
<protein>
    <submittedName>
        <fullName evidence="4">ComF family protein</fullName>
    </submittedName>
</protein>
<dbReference type="Pfam" id="PF00156">
    <property type="entry name" value="Pribosyltran"/>
    <property type="match status" value="1"/>
</dbReference>
<evidence type="ECO:0000256" key="1">
    <source>
        <dbReference type="ARBA" id="ARBA00008007"/>
    </source>
</evidence>
<dbReference type="CDD" id="cd06223">
    <property type="entry name" value="PRTases_typeI"/>
    <property type="match status" value="1"/>
</dbReference>
<proteinExistence type="inferred from homology"/>
<feature type="domain" description="Phosphoribosyltransferase" evidence="2">
    <location>
        <begin position="187"/>
        <end position="259"/>
    </location>
</feature>
<comment type="similarity">
    <text evidence="1">Belongs to the ComF/GntX family.</text>
</comment>